<sequence>MPNLDKYFARGGMRLSNFVVSTGVCCPARTSYFTGQLAHCNNVTGNAYDFMRGAGGFRKFWESKLDRRWLPTLLESAGYENSLAGKFLNYYYENASYFPANYRYKPLGFKSFDATTYRAYNQSDTCYSLNGAPCICHTGVYQTETLAQKARDVISSAAASRKPFFLTITPTAPHLAQDDTPGQWFAPEVQEQYRSLYAGEGVTVPKGANWMVAQPNIPRKQQLTYSRGYEAGLNSLYLARLRSLRSVDDMIDSIMTTLKDQGLLDNTYILYGSDNGFHLGAFGLNDGKNTPIEDDVRVPFFIRGPGITPGSVLPYQANMVDLAPTFLALAGLPIPDYFDGLPLPLMPRLQPAYATALGVTLPPGVPGPVLRDANILEGWNGDYIPIYLIQNSLHYKGVRICSGAKLLPDPAPGAAGGRDLMAKPGFAANQVYAPGTYCYKYTVWCQGNKELYDMSTDPYEINNQISTAPSRLLDRLDAVLSTLVHCRGAECRNPYRLLHKDGAVWDFAGTMATKYDTFYRTLPKLQLTECNVIYLPRKELTWRNPAGTFTS</sequence>
<dbReference type="CDD" id="cd16147">
    <property type="entry name" value="G6S"/>
    <property type="match status" value="1"/>
</dbReference>
<evidence type="ECO:0000259" key="2">
    <source>
        <dbReference type="Pfam" id="PF00884"/>
    </source>
</evidence>
<evidence type="ECO:0000256" key="1">
    <source>
        <dbReference type="ARBA" id="ARBA00008779"/>
    </source>
</evidence>
<name>A0A835YA40_9CHLO</name>
<dbReference type="PANTHER" id="PTHR43108:SF8">
    <property type="entry name" value="SD21168P"/>
    <property type="match status" value="1"/>
</dbReference>
<evidence type="ECO:0000313" key="4">
    <source>
        <dbReference type="Proteomes" id="UP000612055"/>
    </source>
</evidence>
<gene>
    <name evidence="3" type="ORF">HYH03_003065</name>
</gene>
<proteinExistence type="inferred from homology"/>
<dbReference type="EMBL" id="JAEHOE010000008">
    <property type="protein sequence ID" value="KAG2498873.1"/>
    <property type="molecule type" value="Genomic_DNA"/>
</dbReference>
<dbReference type="SUPFAM" id="SSF53649">
    <property type="entry name" value="Alkaline phosphatase-like"/>
    <property type="match status" value="1"/>
</dbReference>
<dbReference type="OrthoDB" id="1740450at2759"/>
<dbReference type="AlphaFoldDB" id="A0A835YA40"/>
<evidence type="ECO:0000313" key="3">
    <source>
        <dbReference type="EMBL" id="KAG2498873.1"/>
    </source>
</evidence>
<protein>
    <recommendedName>
        <fullName evidence="2">Sulfatase N-terminal domain-containing protein</fullName>
    </recommendedName>
</protein>
<feature type="domain" description="Sulfatase N-terminal" evidence="2">
    <location>
        <begin position="1"/>
        <end position="331"/>
    </location>
</feature>
<dbReference type="InterPro" id="IPR017850">
    <property type="entry name" value="Alkaline_phosphatase_core_sf"/>
</dbReference>
<reference evidence="3" key="1">
    <citation type="journal article" date="2020" name="bioRxiv">
        <title>Comparative genomics of Chlamydomonas.</title>
        <authorList>
            <person name="Craig R.J."/>
            <person name="Hasan A.R."/>
            <person name="Ness R.W."/>
            <person name="Keightley P.D."/>
        </authorList>
    </citation>
    <scope>NUCLEOTIDE SEQUENCE</scope>
    <source>
        <strain evidence="3">CCAP 11/70</strain>
    </source>
</reference>
<dbReference type="Gene3D" id="3.40.720.10">
    <property type="entry name" value="Alkaline Phosphatase, subunit A"/>
    <property type="match status" value="2"/>
</dbReference>
<comment type="caution">
    <text evidence="3">The sequence shown here is derived from an EMBL/GenBank/DDBJ whole genome shotgun (WGS) entry which is preliminary data.</text>
</comment>
<dbReference type="GO" id="GO:0005539">
    <property type="term" value="F:glycosaminoglycan binding"/>
    <property type="evidence" value="ECO:0007669"/>
    <property type="project" value="TreeGrafter"/>
</dbReference>
<dbReference type="InterPro" id="IPR000917">
    <property type="entry name" value="Sulfatase_N"/>
</dbReference>
<dbReference type="Proteomes" id="UP000612055">
    <property type="component" value="Unassembled WGS sequence"/>
</dbReference>
<accession>A0A835YA40</accession>
<organism evidence="3 4">
    <name type="scientific">Edaphochlamys debaryana</name>
    <dbReference type="NCBI Taxonomy" id="47281"/>
    <lineage>
        <taxon>Eukaryota</taxon>
        <taxon>Viridiplantae</taxon>
        <taxon>Chlorophyta</taxon>
        <taxon>core chlorophytes</taxon>
        <taxon>Chlorophyceae</taxon>
        <taxon>CS clade</taxon>
        <taxon>Chlamydomonadales</taxon>
        <taxon>Chlamydomonadales incertae sedis</taxon>
        <taxon>Edaphochlamys</taxon>
    </lineage>
</organism>
<comment type="similarity">
    <text evidence="1">Belongs to the sulfatase family.</text>
</comment>
<dbReference type="GO" id="GO:0008449">
    <property type="term" value="F:N-acetylglucosamine-6-sulfatase activity"/>
    <property type="evidence" value="ECO:0007669"/>
    <property type="project" value="TreeGrafter"/>
</dbReference>
<dbReference type="Pfam" id="PF00884">
    <property type="entry name" value="Sulfatase"/>
    <property type="match status" value="1"/>
</dbReference>
<keyword evidence="4" id="KW-1185">Reference proteome</keyword>
<dbReference type="PANTHER" id="PTHR43108">
    <property type="entry name" value="N-ACETYLGLUCOSAMINE-6-SULFATASE FAMILY MEMBER"/>
    <property type="match status" value="1"/>
</dbReference>